<feature type="domain" description="TRAF-type" evidence="8">
    <location>
        <begin position="280"/>
        <end position="325"/>
    </location>
</feature>
<reference evidence="9" key="1">
    <citation type="submission" date="2022-08" db="EMBL/GenBank/DDBJ databases">
        <title>Novel sulfate-reducing endosymbionts in the free-living metamonad Anaeramoeba.</title>
        <authorList>
            <person name="Jerlstrom-Hultqvist J."/>
            <person name="Cepicka I."/>
            <person name="Gallot-Lavallee L."/>
            <person name="Salas-Leiva D."/>
            <person name="Curtis B.A."/>
            <person name="Zahonova K."/>
            <person name="Pipaliya S."/>
            <person name="Dacks J."/>
            <person name="Roger A.J."/>
        </authorList>
    </citation>
    <scope>NUCLEOTIDE SEQUENCE</scope>
    <source>
        <strain evidence="9">Schooner1</strain>
    </source>
</reference>
<feature type="coiled-coil region" evidence="5">
    <location>
        <begin position="353"/>
        <end position="380"/>
    </location>
</feature>
<dbReference type="PROSITE" id="PS00518">
    <property type="entry name" value="ZF_RING_1"/>
    <property type="match status" value="1"/>
</dbReference>
<dbReference type="InterPro" id="IPR027370">
    <property type="entry name" value="Znf-RING_euk"/>
</dbReference>
<dbReference type="Pfam" id="PF02176">
    <property type="entry name" value="zf-TRAF"/>
    <property type="match status" value="1"/>
</dbReference>
<dbReference type="Proteomes" id="UP001150062">
    <property type="component" value="Unassembled WGS sequence"/>
</dbReference>
<comment type="caution">
    <text evidence="9">The sequence shown here is derived from an EMBL/GenBank/DDBJ whole genome shotgun (WGS) entry which is preliminary data.</text>
</comment>
<evidence type="ECO:0000256" key="5">
    <source>
        <dbReference type="SAM" id="Coils"/>
    </source>
</evidence>
<sequence>MTQTTPKKSKRWNIFKKKKKPKDFDELINRLGGEEKVQTNENQNQQRNENTNNTNTNKMNEKNKTEESTNVVKKNQTQQEPKNTITKQQNKTQTVQVEQDLAETNTQQEFFQTKKEEFVPIKVQQFEYVDEEISESMICKYCKNPFTDPSDLPCGHTFCTHCILNQLGNLEEGKCFLCSQPFPRNSITATDQIVHERSQNFKVYCTNKKNGCMETFPRFEYQEHKKVCQFEQIMCQNEGCQKTVIQKYYEKHLLECEYRIVECTNQGCNQYLIAKKIKDHLKNCDFRMSTCNYCNQTMTYTLLETHLENECMKIILHCPHSDFGCDFVGLRTDLNEHLKTCVYENINGLVEMNRRMLQIAEIQKEEIRKLQERYEKIVSSIDVDHLKKLKHDKLMQITRIIPEIFCKNCDQKYKPKLNSATSCKYHPGKWKVRNLRVWTCCGSTIESSQGCMTGYHIGTQ</sequence>
<dbReference type="InterPro" id="IPR017907">
    <property type="entry name" value="Znf_RING_CS"/>
</dbReference>
<keyword evidence="1 4" id="KW-0479">Metal-binding</keyword>
<evidence type="ECO:0000259" key="7">
    <source>
        <dbReference type="PROSITE" id="PS50089"/>
    </source>
</evidence>
<dbReference type="Pfam" id="PF13445">
    <property type="entry name" value="zf-RING_UBOX"/>
    <property type="match status" value="1"/>
</dbReference>
<dbReference type="InterPro" id="IPR001841">
    <property type="entry name" value="Znf_RING"/>
</dbReference>
<evidence type="ECO:0000256" key="1">
    <source>
        <dbReference type="ARBA" id="ARBA00022723"/>
    </source>
</evidence>
<feature type="compositionally biased region" description="Basic and acidic residues" evidence="6">
    <location>
        <begin position="22"/>
        <end position="38"/>
    </location>
</feature>
<evidence type="ECO:0000256" key="3">
    <source>
        <dbReference type="ARBA" id="ARBA00022833"/>
    </source>
</evidence>
<proteinExistence type="predicted"/>
<feature type="compositionally biased region" description="Basic residues" evidence="6">
    <location>
        <begin position="7"/>
        <end position="21"/>
    </location>
</feature>
<protein>
    <submittedName>
        <fullName evidence="9">Tnf receptor associated factor (Traf)</fullName>
    </submittedName>
</protein>
<dbReference type="PROSITE" id="PS50145">
    <property type="entry name" value="ZF_TRAF"/>
    <property type="match status" value="2"/>
</dbReference>
<dbReference type="SUPFAM" id="SSF57850">
    <property type="entry name" value="RING/U-box"/>
    <property type="match status" value="1"/>
</dbReference>
<keyword evidence="10" id="KW-1185">Reference proteome</keyword>
<organism evidence="9 10">
    <name type="scientific">Anaeramoeba flamelloides</name>
    <dbReference type="NCBI Taxonomy" id="1746091"/>
    <lineage>
        <taxon>Eukaryota</taxon>
        <taxon>Metamonada</taxon>
        <taxon>Anaeramoebidae</taxon>
        <taxon>Anaeramoeba</taxon>
    </lineage>
</organism>
<feature type="zinc finger region" description="TRAF-type" evidence="4">
    <location>
        <begin position="224"/>
        <end position="268"/>
    </location>
</feature>
<evidence type="ECO:0000259" key="8">
    <source>
        <dbReference type="PROSITE" id="PS50145"/>
    </source>
</evidence>
<dbReference type="PANTHER" id="PTHR10131">
    <property type="entry name" value="TNF RECEPTOR ASSOCIATED FACTOR"/>
    <property type="match status" value="1"/>
</dbReference>
<dbReference type="Gene3D" id="3.30.40.10">
    <property type="entry name" value="Zinc/RING finger domain, C3HC4 (zinc finger)"/>
    <property type="match status" value="3"/>
</dbReference>
<feature type="compositionally biased region" description="Polar residues" evidence="6">
    <location>
        <begin position="71"/>
        <end position="81"/>
    </location>
</feature>
<keyword evidence="3 4" id="KW-0862">Zinc</keyword>
<dbReference type="SMART" id="SM00184">
    <property type="entry name" value="RING"/>
    <property type="match status" value="1"/>
</dbReference>
<feature type="zinc finger region" description="TRAF-type" evidence="4">
    <location>
        <begin position="280"/>
        <end position="325"/>
    </location>
</feature>
<name>A0ABQ8XIF8_9EUKA</name>
<evidence type="ECO:0000256" key="2">
    <source>
        <dbReference type="ARBA" id="ARBA00022771"/>
    </source>
</evidence>
<feature type="region of interest" description="Disordered" evidence="6">
    <location>
        <begin position="1"/>
        <end position="91"/>
    </location>
</feature>
<evidence type="ECO:0000313" key="9">
    <source>
        <dbReference type="EMBL" id="KAJ6232401.1"/>
    </source>
</evidence>
<dbReference type="SUPFAM" id="SSF49599">
    <property type="entry name" value="TRAF domain-like"/>
    <property type="match status" value="2"/>
</dbReference>
<dbReference type="PROSITE" id="PS50089">
    <property type="entry name" value="ZF_RING_2"/>
    <property type="match status" value="1"/>
</dbReference>
<evidence type="ECO:0000313" key="10">
    <source>
        <dbReference type="Proteomes" id="UP001150062"/>
    </source>
</evidence>
<keyword evidence="9" id="KW-0675">Receptor</keyword>
<dbReference type="PANTHER" id="PTHR10131:SF94">
    <property type="entry name" value="TNF RECEPTOR-ASSOCIATED FACTOR 4"/>
    <property type="match status" value="1"/>
</dbReference>
<keyword evidence="2 4" id="KW-0863">Zinc-finger</keyword>
<feature type="compositionally biased region" description="Low complexity" evidence="6">
    <location>
        <begin position="82"/>
        <end position="91"/>
    </location>
</feature>
<feature type="compositionally biased region" description="Low complexity" evidence="6">
    <location>
        <begin position="39"/>
        <end position="58"/>
    </location>
</feature>
<dbReference type="EMBL" id="JAOAOG010000292">
    <property type="protein sequence ID" value="KAJ6232401.1"/>
    <property type="molecule type" value="Genomic_DNA"/>
</dbReference>
<evidence type="ECO:0000256" key="4">
    <source>
        <dbReference type="PROSITE-ProRule" id="PRU00207"/>
    </source>
</evidence>
<feature type="domain" description="TRAF-type" evidence="8">
    <location>
        <begin position="224"/>
        <end position="268"/>
    </location>
</feature>
<keyword evidence="5" id="KW-0175">Coiled coil</keyword>
<feature type="domain" description="RING-type" evidence="7">
    <location>
        <begin position="139"/>
        <end position="179"/>
    </location>
</feature>
<dbReference type="InterPro" id="IPR013083">
    <property type="entry name" value="Znf_RING/FYVE/PHD"/>
</dbReference>
<evidence type="ECO:0000256" key="6">
    <source>
        <dbReference type="SAM" id="MobiDB-lite"/>
    </source>
</evidence>
<dbReference type="InterPro" id="IPR001293">
    <property type="entry name" value="Znf_TRAF"/>
</dbReference>
<gene>
    <name evidence="9" type="ORF">M0813_04923</name>
</gene>
<accession>A0ABQ8XIF8</accession>